<dbReference type="PRINTS" id="PR00813">
    <property type="entry name" value="BCTERIALGSPG"/>
</dbReference>
<dbReference type="InterPro" id="IPR031982">
    <property type="entry name" value="PilE-like"/>
</dbReference>
<organism evidence="4 5">
    <name type="scientific">Candidatus Gallionella acididurans</name>
    <dbReference type="NCBI Taxonomy" id="1796491"/>
    <lineage>
        <taxon>Bacteria</taxon>
        <taxon>Pseudomonadati</taxon>
        <taxon>Pseudomonadota</taxon>
        <taxon>Betaproteobacteria</taxon>
        <taxon>Nitrosomonadales</taxon>
        <taxon>Gallionellaceae</taxon>
        <taxon>Gallionella</taxon>
    </lineage>
</organism>
<evidence type="ECO:0000256" key="2">
    <source>
        <dbReference type="ARBA" id="ARBA00022481"/>
    </source>
</evidence>
<gene>
    <name evidence="4" type="ORF">AWT59_1955</name>
</gene>
<dbReference type="PROSITE" id="PS00409">
    <property type="entry name" value="PROKAR_NTER_METHYL"/>
    <property type="match status" value="1"/>
</dbReference>
<keyword evidence="3" id="KW-0472">Membrane</keyword>
<dbReference type="GO" id="GO:0015628">
    <property type="term" value="P:protein secretion by the type II secretion system"/>
    <property type="evidence" value="ECO:0007669"/>
    <property type="project" value="InterPro"/>
</dbReference>
<keyword evidence="3" id="KW-0812">Transmembrane</keyword>
<dbReference type="GO" id="GO:0015627">
    <property type="term" value="C:type II protein secretion system complex"/>
    <property type="evidence" value="ECO:0007669"/>
    <property type="project" value="InterPro"/>
</dbReference>
<dbReference type="Pfam" id="PF16732">
    <property type="entry name" value="ComP_DUS"/>
    <property type="match status" value="1"/>
</dbReference>
<evidence type="ECO:0000313" key="4">
    <source>
        <dbReference type="EMBL" id="KXS31909.1"/>
    </source>
</evidence>
<dbReference type="PANTHER" id="PTHR30093">
    <property type="entry name" value="GENERAL SECRETION PATHWAY PROTEIN G"/>
    <property type="match status" value="1"/>
</dbReference>
<keyword evidence="3" id="KW-1133">Transmembrane helix</keyword>
<dbReference type="InterPro" id="IPR045584">
    <property type="entry name" value="Pilin-like"/>
</dbReference>
<name>A0A139BSH3_9PROT</name>
<accession>A0A139BSH3</accession>
<evidence type="ECO:0000256" key="1">
    <source>
        <dbReference type="ARBA" id="ARBA00005233"/>
    </source>
</evidence>
<comment type="caution">
    <text evidence="4">The sequence shown here is derived from an EMBL/GenBank/DDBJ whole genome shotgun (WGS) entry which is preliminary data.</text>
</comment>
<dbReference type="Pfam" id="PF07963">
    <property type="entry name" value="N_methyl"/>
    <property type="match status" value="1"/>
</dbReference>
<dbReference type="PANTHER" id="PTHR30093:SF34">
    <property type="entry name" value="PREPILIN PEPTIDASE-DEPENDENT PROTEIN D"/>
    <property type="match status" value="1"/>
</dbReference>
<dbReference type="Proteomes" id="UP000070578">
    <property type="component" value="Unassembled WGS sequence"/>
</dbReference>
<sequence length="154" mass="16309">MKKQKGFTLIELMVTVAVVSILASIALPAYNSYVLRSKLAEAYANLGNFRVQMEQFYQDNRNYGSTACGVDSSGNVVVAIPAAPVVKYFTYTCSMGNGAQSYIATATGVTTDSTKGFAFTIDQSNNKATTVTSAVLPGWIGNTGCWVTKQGGAC</sequence>
<dbReference type="SUPFAM" id="SSF54523">
    <property type="entry name" value="Pili subunits"/>
    <property type="match status" value="1"/>
</dbReference>
<protein>
    <submittedName>
        <fullName evidence="4">Putative Tfp pilus assembly protein, major pilin PilA</fullName>
    </submittedName>
</protein>
<feature type="transmembrane region" description="Helical" evidence="3">
    <location>
        <begin position="12"/>
        <end position="30"/>
    </location>
</feature>
<dbReference type="NCBIfam" id="TIGR02532">
    <property type="entry name" value="IV_pilin_GFxxxE"/>
    <property type="match status" value="1"/>
</dbReference>
<dbReference type="InterPro" id="IPR012902">
    <property type="entry name" value="N_methyl_site"/>
</dbReference>
<dbReference type="InterPro" id="IPR000983">
    <property type="entry name" value="Bac_GSPG_pilin"/>
</dbReference>
<reference evidence="4 5" key="1">
    <citation type="submission" date="2016-02" db="EMBL/GenBank/DDBJ databases">
        <authorList>
            <person name="Wen L."/>
            <person name="He K."/>
            <person name="Yang H."/>
        </authorList>
    </citation>
    <scope>NUCLEOTIDE SEQUENCE [LARGE SCALE GENOMIC DNA]</scope>
    <source>
        <strain evidence="4">ShG14-8</strain>
    </source>
</reference>
<dbReference type="AlphaFoldDB" id="A0A139BSH3"/>
<keyword evidence="2" id="KW-0488">Methylation</keyword>
<evidence type="ECO:0000256" key="3">
    <source>
        <dbReference type="SAM" id="Phobius"/>
    </source>
</evidence>
<reference evidence="4 5" key="2">
    <citation type="submission" date="2016-03" db="EMBL/GenBank/DDBJ databases">
        <title>New uncultured bacterium of the family Gallionellaceae from acid mine drainage: description and reconstruction of genome based on metagenomic analysis of microbial community.</title>
        <authorList>
            <person name="Kadnikov V."/>
            <person name="Ivasenko D."/>
            <person name="Beletsky A."/>
            <person name="Mardanov A."/>
            <person name="Danilova E."/>
            <person name="Pimenov N."/>
            <person name="Karnachuk O."/>
            <person name="Ravin N."/>
        </authorList>
    </citation>
    <scope>NUCLEOTIDE SEQUENCE [LARGE SCALE GENOMIC DNA]</scope>
    <source>
        <strain evidence="4">ShG14-8</strain>
    </source>
</reference>
<comment type="similarity">
    <text evidence="1">Belongs to the N-Me-Phe pilin family.</text>
</comment>
<dbReference type="EMBL" id="LSLI01000050">
    <property type="protein sequence ID" value="KXS31909.1"/>
    <property type="molecule type" value="Genomic_DNA"/>
</dbReference>
<evidence type="ECO:0000313" key="5">
    <source>
        <dbReference type="Proteomes" id="UP000070578"/>
    </source>
</evidence>
<proteinExistence type="inferred from homology"/>
<dbReference type="Gene3D" id="3.30.700.10">
    <property type="entry name" value="Glycoprotein, Type 4 Pilin"/>
    <property type="match status" value="1"/>
</dbReference>
<dbReference type="GO" id="GO:0043683">
    <property type="term" value="P:type IV pilus assembly"/>
    <property type="evidence" value="ECO:0007669"/>
    <property type="project" value="InterPro"/>
</dbReference>